<accession>A0AAV9ZWN0</accession>
<protein>
    <recommendedName>
        <fullName evidence="3">F-box domain-containing protein</fullName>
    </recommendedName>
</protein>
<evidence type="ECO:0000313" key="1">
    <source>
        <dbReference type="EMBL" id="KAK6992796.1"/>
    </source>
</evidence>
<dbReference type="Proteomes" id="UP001362999">
    <property type="component" value="Unassembled WGS sequence"/>
</dbReference>
<gene>
    <name evidence="1" type="ORF">R3P38DRAFT_3082357</name>
</gene>
<name>A0AAV9ZWN0_9AGAR</name>
<reference evidence="1 2" key="1">
    <citation type="journal article" date="2024" name="J Genomics">
        <title>Draft genome sequencing and assembly of Favolaschia claudopus CIRM-BRFM 2984 isolated from oak limbs.</title>
        <authorList>
            <person name="Navarro D."/>
            <person name="Drula E."/>
            <person name="Chaduli D."/>
            <person name="Cazenave R."/>
            <person name="Ahrendt S."/>
            <person name="Wang J."/>
            <person name="Lipzen A."/>
            <person name="Daum C."/>
            <person name="Barry K."/>
            <person name="Grigoriev I.V."/>
            <person name="Favel A."/>
            <person name="Rosso M.N."/>
            <person name="Martin F."/>
        </authorList>
    </citation>
    <scope>NUCLEOTIDE SEQUENCE [LARGE SCALE GENOMIC DNA]</scope>
    <source>
        <strain evidence="1 2">CIRM-BRFM 2984</strain>
    </source>
</reference>
<evidence type="ECO:0008006" key="3">
    <source>
        <dbReference type="Google" id="ProtNLM"/>
    </source>
</evidence>
<proteinExistence type="predicted"/>
<comment type="caution">
    <text evidence="1">The sequence shown here is derived from an EMBL/GenBank/DDBJ whole genome shotgun (WGS) entry which is preliminary data.</text>
</comment>
<organism evidence="1 2">
    <name type="scientific">Favolaschia claudopus</name>
    <dbReference type="NCBI Taxonomy" id="2862362"/>
    <lineage>
        <taxon>Eukaryota</taxon>
        <taxon>Fungi</taxon>
        <taxon>Dikarya</taxon>
        <taxon>Basidiomycota</taxon>
        <taxon>Agaricomycotina</taxon>
        <taxon>Agaricomycetes</taxon>
        <taxon>Agaricomycetidae</taxon>
        <taxon>Agaricales</taxon>
        <taxon>Marasmiineae</taxon>
        <taxon>Mycenaceae</taxon>
        <taxon>Favolaschia</taxon>
    </lineage>
</organism>
<dbReference type="AlphaFoldDB" id="A0AAV9ZWN0"/>
<evidence type="ECO:0000313" key="2">
    <source>
        <dbReference type="Proteomes" id="UP001362999"/>
    </source>
</evidence>
<keyword evidence="2" id="KW-1185">Reference proteome</keyword>
<dbReference type="EMBL" id="JAWWNJ010000107">
    <property type="protein sequence ID" value="KAK6992796.1"/>
    <property type="molecule type" value="Genomic_DNA"/>
</dbReference>
<sequence length="390" mass="43951">MSAMSTAPTTMYVPQDVVETLLQFLPEDLESLRHCALVSQSWVDPAQSLIFRKVTLGYSDALLDFEGIVDLPPLETTSEVNLYGRFHALILASPHLARHIRSLHIGIYPVSETDLLESVPASREAQEIERYLVESLPLLCGKGLITLGVFPYTMGDHPFRLLPQLSQLLQSLGASSLQLFNWSFPECSDFAFLGGVSFLHWSFIRCSFSEHLKQLMSPLKLSLTTLEVHHAKGLAAVFWKYWVGNGRGRVQDLVFVTGYVQGTAEKASDFLLNNISLFSRSIKITIDHVSHESPPLFTFNRFSHLQQVHLIFEGQVSMVWLLDAFAGIVLPPKLTLRLTVREWFERQMQWELALHSVLASNTSLRLDCHNSQPYGASGRNVEYIFTSLTT</sequence>